<keyword evidence="2" id="KW-1185">Reference proteome</keyword>
<dbReference type="Gene3D" id="2.40.70.10">
    <property type="entry name" value="Acid Proteases"/>
    <property type="match status" value="1"/>
</dbReference>
<gene>
    <name evidence="1" type="ORF">pipiens_009188</name>
</gene>
<protein>
    <recommendedName>
        <fullName evidence="3">Peptidase A2 domain-containing protein</fullName>
    </recommendedName>
</protein>
<proteinExistence type="predicted"/>
<accession>A0ABD1DF38</accession>
<evidence type="ECO:0000313" key="1">
    <source>
        <dbReference type="EMBL" id="KAL1398162.1"/>
    </source>
</evidence>
<feature type="non-terminal residue" evidence="1">
    <location>
        <position position="597"/>
    </location>
</feature>
<dbReference type="PANTHER" id="PTHR47331">
    <property type="entry name" value="PHD-TYPE DOMAIN-CONTAINING PROTEIN"/>
    <property type="match status" value="1"/>
</dbReference>
<evidence type="ECO:0008006" key="3">
    <source>
        <dbReference type="Google" id="ProtNLM"/>
    </source>
</evidence>
<sequence>MAAEKKAAILSLQRTMKALHTRAGKILIYVQSFDVDKEDSLQLETRRDAVFEMRQTFLETEQKLFGLSKEEELDGISMQSEEFFDLVTEILYQIARKLKPLSNPPEAKPSLDSRIATVPSSAPTIRLPEISLPKFNGHYDQWIYFRNQFNHLVRRNEALNDHQRLHYLRSCLVGEAENFESSEESFSSLWKALEQEFENRRWVVDNHLAELFQIKRLEFESANDLHQLLNVVQRNLRGLSSLKLNLEPLSDAMQVHVVASRLDGDTHKAFESHVVGQSSVEWSEMVDFLLNRCRILENLEQERKQTRVHPKPVGARLQPKVLVSATRDEEKRNFGCFNCTGSHYINECRSFLALPTLLVNNPRPDLVDPALDSKKTFGPVASEDRSVEPKSSPKKVQLISTSGQALLHTAIVYVQGSNGEVQECRAVLDSCAMTSFMKTACAQRLRLKTFPASVSIVGFGGAGHGITEAAVAHVFSKPSVIEHQEVVVEFLVAPCIVNRPTSVQLIPEDQLPGLLVVCAVETVERFSLFDNCEKYFTMVRAVARIQRWHQNACKRSPENRRHGRLFSPEEMRRATLALVRLAQEEAFPEVFAQLRKK</sequence>
<evidence type="ECO:0000313" key="2">
    <source>
        <dbReference type="Proteomes" id="UP001562425"/>
    </source>
</evidence>
<dbReference type="InterPro" id="IPR021109">
    <property type="entry name" value="Peptidase_aspartic_dom_sf"/>
</dbReference>
<organism evidence="1 2">
    <name type="scientific">Culex pipiens pipiens</name>
    <name type="common">Northern house mosquito</name>
    <dbReference type="NCBI Taxonomy" id="38569"/>
    <lineage>
        <taxon>Eukaryota</taxon>
        <taxon>Metazoa</taxon>
        <taxon>Ecdysozoa</taxon>
        <taxon>Arthropoda</taxon>
        <taxon>Hexapoda</taxon>
        <taxon>Insecta</taxon>
        <taxon>Pterygota</taxon>
        <taxon>Neoptera</taxon>
        <taxon>Endopterygota</taxon>
        <taxon>Diptera</taxon>
        <taxon>Nematocera</taxon>
        <taxon>Culicoidea</taxon>
        <taxon>Culicidae</taxon>
        <taxon>Culicinae</taxon>
        <taxon>Culicini</taxon>
        <taxon>Culex</taxon>
        <taxon>Culex</taxon>
    </lineage>
</organism>
<comment type="caution">
    <text evidence="1">The sequence shown here is derived from an EMBL/GenBank/DDBJ whole genome shotgun (WGS) entry which is preliminary data.</text>
</comment>
<dbReference type="InterPro" id="IPR005312">
    <property type="entry name" value="DUF1759"/>
</dbReference>
<name>A0ABD1DF38_CULPP</name>
<dbReference type="Pfam" id="PF03564">
    <property type="entry name" value="DUF1759"/>
    <property type="match status" value="1"/>
</dbReference>
<reference evidence="1 2" key="1">
    <citation type="submission" date="2024-05" db="EMBL/GenBank/DDBJ databases">
        <title>Culex pipiens pipiens assembly and annotation.</title>
        <authorList>
            <person name="Alout H."/>
            <person name="Durand T."/>
        </authorList>
    </citation>
    <scope>NUCLEOTIDE SEQUENCE [LARGE SCALE GENOMIC DNA]</scope>
    <source>
        <strain evidence="1">HA-2024</strain>
        <tissue evidence="1">Whole body</tissue>
    </source>
</reference>
<dbReference type="PANTHER" id="PTHR47331:SF5">
    <property type="entry name" value="RIBONUCLEASE H"/>
    <property type="match status" value="1"/>
</dbReference>
<dbReference type="AlphaFoldDB" id="A0ABD1DF38"/>
<dbReference type="Proteomes" id="UP001562425">
    <property type="component" value="Unassembled WGS sequence"/>
</dbReference>
<dbReference type="EMBL" id="JBEHCU010006003">
    <property type="protein sequence ID" value="KAL1398162.1"/>
    <property type="molecule type" value="Genomic_DNA"/>
</dbReference>